<proteinExistence type="predicted"/>
<feature type="non-terminal residue" evidence="2">
    <location>
        <position position="113"/>
    </location>
</feature>
<evidence type="ECO:0000313" key="3">
    <source>
        <dbReference type="Proteomes" id="UP000198921"/>
    </source>
</evidence>
<dbReference type="Proteomes" id="UP000198921">
    <property type="component" value="Unassembled WGS sequence"/>
</dbReference>
<gene>
    <name evidence="2" type="ORF">SAMN05660209_04608</name>
</gene>
<accession>A0A1H3Q3F4</accession>
<evidence type="ECO:0000313" key="2">
    <source>
        <dbReference type="EMBL" id="SDZ07917.1"/>
    </source>
</evidence>
<sequence>MSSTVSWVRQHRLISFFSLAYAVSWTPWAFDAAGISLGTPFFPGGPLVAALVVIAVADGRRGFRQLGSRLVRWRVGWVWYAVALGLPVLLVLATGVVMSALGAPAPDLSAIVW</sequence>
<reference evidence="3" key="1">
    <citation type="submission" date="2016-10" db="EMBL/GenBank/DDBJ databases">
        <authorList>
            <person name="Varghese N."/>
            <person name="Submissions S."/>
        </authorList>
    </citation>
    <scope>NUCLEOTIDE SEQUENCE [LARGE SCALE GENOMIC DNA]</scope>
    <source>
        <strain evidence="3">DSM 45422</strain>
    </source>
</reference>
<protein>
    <recommendedName>
        <fullName evidence="4">CPBP family intramembrane metalloprotease</fullName>
    </recommendedName>
</protein>
<dbReference type="AlphaFoldDB" id="A0A1H3Q3F4"/>
<evidence type="ECO:0000256" key="1">
    <source>
        <dbReference type="SAM" id="Phobius"/>
    </source>
</evidence>
<keyword evidence="1" id="KW-1133">Transmembrane helix</keyword>
<dbReference type="STRING" id="1137993.SAMN05660209_04608"/>
<feature type="transmembrane region" description="Helical" evidence="1">
    <location>
        <begin position="77"/>
        <end position="103"/>
    </location>
</feature>
<dbReference type="EMBL" id="FNOT01000019">
    <property type="protein sequence ID" value="SDZ07917.1"/>
    <property type="molecule type" value="Genomic_DNA"/>
</dbReference>
<feature type="transmembrane region" description="Helical" evidence="1">
    <location>
        <begin position="12"/>
        <end position="30"/>
    </location>
</feature>
<name>A0A1H3Q3F4_9ACTN</name>
<keyword evidence="1" id="KW-0812">Transmembrane</keyword>
<keyword evidence="1" id="KW-0472">Membrane</keyword>
<organism evidence="2 3">
    <name type="scientific">Geodermatophilus africanus</name>
    <dbReference type="NCBI Taxonomy" id="1137993"/>
    <lineage>
        <taxon>Bacteria</taxon>
        <taxon>Bacillati</taxon>
        <taxon>Actinomycetota</taxon>
        <taxon>Actinomycetes</taxon>
        <taxon>Geodermatophilales</taxon>
        <taxon>Geodermatophilaceae</taxon>
        <taxon>Geodermatophilus</taxon>
    </lineage>
</organism>
<keyword evidence="3" id="KW-1185">Reference proteome</keyword>
<evidence type="ECO:0008006" key="4">
    <source>
        <dbReference type="Google" id="ProtNLM"/>
    </source>
</evidence>
<feature type="transmembrane region" description="Helical" evidence="1">
    <location>
        <begin position="36"/>
        <end position="57"/>
    </location>
</feature>